<dbReference type="InterPro" id="IPR002156">
    <property type="entry name" value="RNaseH_domain"/>
</dbReference>
<protein>
    <recommendedName>
        <fullName evidence="1">RNase H type-1 domain-containing protein</fullName>
    </recommendedName>
</protein>
<keyword evidence="3" id="KW-1185">Reference proteome</keyword>
<dbReference type="GO" id="GO:0003676">
    <property type="term" value="F:nucleic acid binding"/>
    <property type="evidence" value="ECO:0007669"/>
    <property type="project" value="InterPro"/>
</dbReference>
<evidence type="ECO:0000259" key="1">
    <source>
        <dbReference type="PROSITE" id="PS50879"/>
    </source>
</evidence>
<dbReference type="EMBL" id="JACGCI010000064">
    <property type="protein sequence ID" value="KAF6749225.1"/>
    <property type="molecule type" value="Genomic_DNA"/>
</dbReference>
<comment type="caution">
    <text evidence="2">The sequence shown here is derived from an EMBL/GenBank/DDBJ whole genome shotgun (WGS) entry which is preliminary data.</text>
</comment>
<dbReference type="InterPro" id="IPR036397">
    <property type="entry name" value="RNaseH_sf"/>
</dbReference>
<evidence type="ECO:0000313" key="3">
    <source>
        <dbReference type="Proteomes" id="UP000521943"/>
    </source>
</evidence>
<dbReference type="Pfam" id="PF13966">
    <property type="entry name" value="zf-RVT"/>
    <property type="match status" value="1"/>
</dbReference>
<accession>A0A8H6LZZ7</accession>
<organism evidence="2 3">
    <name type="scientific">Ephemerocybe angulata</name>
    <dbReference type="NCBI Taxonomy" id="980116"/>
    <lineage>
        <taxon>Eukaryota</taxon>
        <taxon>Fungi</taxon>
        <taxon>Dikarya</taxon>
        <taxon>Basidiomycota</taxon>
        <taxon>Agaricomycotina</taxon>
        <taxon>Agaricomycetes</taxon>
        <taxon>Agaricomycetidae</taxon>
        <taxon>Agaricales</taxon>
        <taxon>Agaricineae</taxon>
        <taxon>Psathyrellaceae</taxon>
        <taxon>Ephemerocybe</taxon>
    </lineage>
</organism>
<dbReference type="InterPro" id="IPR026960">
    <property type="entry name" value="RVT-Znf"/>
</dbReference>
<proteinExistence type="predicted"/>
<feature type="domain" description="RNase H type-1" evidence="1">
    <location>
        <begin position="1"/>
        <end position="87"/>
    </location>
</feature>
<dbReference type="SUPFAM" id="SSF53098">
    <property type="entry name" value="Ribonuclease H-like"/>
    <property type="match status" value="1"/>
</dbReference>
<dbReference type="AlphaFoldDB" id="A0A8H6LZZ7"/>
<dbReference type="InterPro" id="IPR012337">
    <property type="entry name" value="RNaseH-like_sf"/>
</dbReference>
<dbReference type="PROSITE" id="PS50879">
    <property type="entry name" value="RNASE_H_1"/>
    <property type="match status" value="1"/>
</dbReference>
<evidence type="ECO:0000313" key="2">
    <source>
        <dbReference type="EMBL" id="KAF6749225.1"/>
    </source>
</evidence>
<name>A0A8H6LZZ7_9AGAR</name>
<dbReference type="Gene3D" id="3.30.420.10">
    <property type="entry name" value="Ribonuclease H-like superfamily/Ribonuclease H"/>
    <property type="match status" value="1"/>
</dbReference>
<dbReference type="GO" id="GO:0004523">
    <property type="term" value="F:RNA-DNA hybrid ribonuclease activity"/>
    <property type="evidence" value="ECO:0007669"/>
    <property type="project" value="InterPro"/>
</dbReference>
<dbReference type="OrthoDB" id="2976650at2759"/>
<reference evidence="2 3" key="1">
    <citation type="submission" date="2020-07" db="EMBL/GenBank/DDBJ databases">
        <title>Comparative genomics of pyrophilous fungi reveals a link between fire events and developmental genes.</title>
        <authorList>
            <consortium name="DOE Joint Genome Institute"/>
            <person name="Steindorff A.S."/>
            <person name="Carver A."/>
            <person name="Calhoun S."/>
            <person name="Stillman K."/>
            <person name="Liu H."/>
            <person name="Lipzen A."/>
            <person name="Pangilinan J."/>
            <person name="Labutti K."/>
            <person name="Bruns T.D."/>
            <person name="Grigoriev I.V."/>
        </authorList>
    </citation>
    <scope>NUCLEOTIDE SEQUENCE [LARGE SCALE GENOMIC DNA]</scope>
    <source>
        <strain evidence="2 3">CBS 144469</strain>
    </source>
</reference>
<sequence>MLCVQQNRNVHKLKIASDSQYTIDIMTKNAREWMDKGFSRVKNPESTRALIGEILKSRALIMVRKVKGHSGDMGNDGADALANTGSEKDTPDTIDVSAGETVADLGAKANSLSQSNAYHLIKDRSHSGERRRTERMISNTRATITAITGTDHPPSKIWSTLRKRKKGVLTQKFSAFAWKSLHEGHKVGDFWKHINPDRHKCQQCNVPVENLEHIFTECRVSGQETVWALAKKAWGQTGLPWPEISLGLILGIGTMDIKNDQGKTLDGRTRLFRILISESAYLIWLLRCEWRIGREQNVLNMHTVAEITARWKVAIGRRLRLDWALTNKMAFGKKALRTAEVKRTWKDIYSAKNQSVLSDFSSEDEGVLVGTGGNATQLRPPGRNR</sequence>
<gene>
    <name evidence="2" type="ORF">DFP72DRAFT_819216</name>
</gene>
<dbReference type="Pfam" id="PF00075">
    <property type="entry name" value="RNase_H"/>
    <property type="match status" value="1"/>
</dbReference>
<dbReference type="Proteomes" id="UP000521943">
    <property type="component" value="Unassembled WGS sequence"/>
</dbReference>